<feature type="domain" description="Receptor ligand binding region" evidence="5">
    <location>
        <begin position="106"/>
        <end position="166"/>
    </location>
</feature>
<keyword evidence="2" id="KW-0812">Transmembrane</keyword>
<dbReference type="InterPro" id="IPR001828">
    <property type="entry name" value="ANF_lig-bd_rcpt"/>
</dbReference>
<dbReference type="InterPro" id="IPR028082">
    <property type="entry name" value="Peripla_BP_I"/>
</dbReference>
<evidence type="ECO:0000313" key="7">
    <source>
        <dbReference type="Proteomes" id="UP000886595"/>
    </source>
</evidence>
<accession>A0A8X8B947</accession>
<dbReference type="GO" id="GO:0016020">
    <property type="term" value="C:membrane"/>
    <property type="evidence" value="ECO:0007669"/>
    <property type="project" value="UniProtKB-SubCell"/>
</dbReference>
<dbReference type="EMBL" id="JAAMPC010000001">
    <property type="protein sequence ID" value="KAG2329529.1"/>
    <property type="molecule type" value="Genomic_DNA"/>
</dbReference>
<keyword evidence="4" id="KW-0472">Membrane</keyword>
<keyword evidence="3" id="KW-1133">Transmembrane helix</keyword>
<evidence type="ECO:0000313" key="6">
    <source>
        <dbReference type="EMBL" id="KAG2329529.1"/>
    </source>
</evidence>
<evidence type="ECO:0000256" key="4">
    <source>
        <dbReference type="ARBA" id="ARBA00023136"/>
    </source>
</evidence>
<comment type="caution">
    <text evidence="6">The sequence shown here is derived from an EMBL/GenBank/DDBJ whole genome shotgun (WGS) entry which is preliminary data.</text>
</comment>
<comment type="subcellular location">
    <subcellularLocation>
        <location evidence="1">Membrane</location>
    </subcellularLocation>
</comment>
<dbReference type="OrthoDB" id="5984008at2759"/>
<proteinExistence type="predicted"/>
<organism evidence="6 7">
    <name type="scientific">Brassica carinata</name>
    <name type="common">Ethiopian mustard</name>
    <name type="synonym">Abyssinian cabbage</name>
    <dbReference type="NCBI Taxonomy" id="52824"/>
    <lineage>
        <taxon>Eukaryota</taxon>
        <taxon>Viridiplantae</taxon>
        <taxon>Streptophyta</taxon>
        <taxon>Embryophyta</taxon>
        <taxon>Tracheophyta</taxon>
        <taxon>Spermatophyta</taxon>
        <taxon>Magnoliopsida</taxon>
        <taxon>eudicotyledons</taxon>
        <taxon>Gunneridae</taxon>
        <taxon>Pentapetalae</taxon>
        <taxon>rosids</taxon>
        <taxon>malvids</taxon>
        <taxon>Brassicales</taxon>
        <taxon>Brassicaceae</taxon>
        <taxon>Brassiceae</taxon>
        <taxon>Brassica</taxon>
    </lineage>
</organism>
<gene>
    <name evidence="6" type="ORF">Bca52824_000709</name>
</gene>
<dbReference type="AlphaFoldDB" id="A0A8X8B947"/>
<evidence type="ECO:0000256" key="1">
    <source>
        <dbReference type="ARBA" id="ARBA00004370"/>
    </source>
</evidence>
<dbReference type="Gene3D" id="3.40.50.2300">
    <property type="match status" value="1"/>
</dbReference>
<evidence type="ECO:0000256" key="2">
    <source>
        <dbReference type="ARBA" id="ARBA00022692"/>
    </source>
</evidence>
<keyword evidence="7" id="KW-1185">Reference proteome</keyword>
<evidence type="ECO:0000256" key="3">
    <source>
        <dbReference type="ARBA" id="ARBA00022989"/>
    </source>
</evidence>
<sequence>MDIGCPISKTPLVTPNAHVLAWRLWEGKDKFDCLIKINQKEQIILHAVSWFEAVDDEEDQGEKSKKKEEAAETEKMKWLLLLLLLCRIVPLQGQTTFKSLIGKVIKVAMQAAVDDVNANPTVLNNTHLNIIMHDTKFNGFMSIMEPLRSMENETVAIIGPLRPTSARSSYC</sequence>
<reference evidence="6 7" key="1">
    <citation type="submission" date="2020-02" db="EMBL/GenBank/DDBJ databases">
        <authorList>
            <person name="Ma Q."/>
            <person name="Huang Y."/>
            <person name="Song X."/>
            <person name="Pei D."/>
        </authorList>
    </citation>
    <scope>NUCLEOTIDE SEQUENCE [LARGE SCALE GENOMIC DNA]</scope>
    <source>
        <strain evidence="6">Sxm20200214</strain>
        <tissue evidence="6">Leaf</tissue>
    </source>
</reference>
<dbReference type="Pfam" id="PF01094">
    <property type="entry name" value="ANF_receptor"/>
    <property type="match status" value="1"/>
</dbReference>
<name>A0A8X8B947_BRACI</name>
<dbReference type="SUPFAM" id="SSF53822">
    <property type="entry name" value="Periplasmic binding protein-like I"/>
    <property type="match status" value="1"/>
</dbReference>
<protein>
    <recommendedName>
        <fullName evidence="5">Receptor ligand binding region domain-containing protein</fullName>
    </recommendedName>
</protein>
<evidence type="ECO:0000259" key="5">
    <source>
        <dbReference type="Pfam" id="PF01094"/>
    </source>
</evidence>
<dbReference type="Proteomes" id="UP000886595">
    <property type="component" value="Unassembled WGS sequence"/>
</dbReference>